<sequence>MTSTGVGLTGPAQALQGPDKTSTNLRAMSHCLSGRRWRTRRRSPAWMPEHPTKPGLGAISRHSEAKPPAPGLSLRTSADESTSSMCQLPTGGHPIPPKGPRGGRGLLDQGRPVLTRTAASTTTNTTSIFWPGSRFHMCIAGKECDLNLRKIDLLL</sequence>
<feature type="compositionally biased region" description="Basic residues" evidence="1">
    <location>
        <begin position="33"/>
        <end position="43"/>
    </location>
</feature>
<feature type="region of interest" description="Disordered" evidence="1">
    <location>
        <begin position="1"/>
        <end position="109"/>
    </location>
</feature>
<evidence type="ECO:0000256" key="1">
    <source>
        <dbReference type="SAM" id="MobiDB-lite"/>
    </source>
</evidence>
<organism evidence="2">
    <name type="scientific">Eutreptiella gymnastica</name>
    <dbReference type="NCBI Taxonomy" id="73025"/>
    <lineage>
        <taxon>Eukaryota</taxon>
        <taxon>Discoba</taxon>
        <taxon>Euglenozoa</taxon>
        <taxon>Euglenida</taxon>
        <taxon>Spirocuta</taxon>
        <taxon>Euglenophyceae</taxon>
        <taxon>Eutreptiales</taxon>
        <taxon>Eutreptiaceae</taxon>
        <taxon>Eutreptiella</taxon>
    </lineage>
</organism>
<accession>A0A7S4CU03</accession>
<dbReference type="AlphaFoldDB" id="A0A7S4CU03"/>
<name>A0A7S4CU03_9EUGL</name>
<proteinExistence type="predicted"/>
<gene>
    <name evidence="2" type="ORF">EGYM00163_LOCUS17324</name>
</gene>
<feature type="compositionally biased region" description="Polar residues" evidence="1">
    <location>
        <begin position="74"/>
        <end position="87"/>
    </location>
</feature>
<reference evidence="2" key="1">
    <citation type="submission" date="2021-01" db="EMBL/GenBank/DDBJ databases">
        <authorList>
            <person name="Corre E."/>
            <person name="Pelletier E."/>
            <person name="Niang G."/>
            <person name="Scheremetjew M."/>
            <person name="Finn R."/>
            <person name="Kale V."/>
            <person name="Holt S."/>
            <person name="Cochrane G."/>
            <person name="Meng A."/>
            <person name="Brown T."/>
            <person name="Cohen L."/>
        </authorList>
    </citation>
    <scope>NUCLEOTIDE SEQUENCE</scope>
    <source>
        <strain evidence="2">CCMP1594</strain>
    </source>
</reference>
<evidence type="ECO:0000313" key="2">
    <source>
        <dbReference type="EMBL" id="CAE0806198.1"/>
    </source>
</evidence>
<dbReference type="EMBL" id="HBJA01048947">
    <property type="protein sequence ID" value="CAE0806198.1"/>
    <property type="molecule type" value="Transcribed_RNA"/>
</dbReference>
<protein>
    <submittedName>
        <fullName evidence="2">Uncharacterized protein</fullName>
    </submittedName>
</protein>